<evidence type="ECO:0008006" key="3">
    <source>
        <dbReference type="Google" id="ProtNLM"/>
    </source>
</evidence>
<organism evidence="1 2">
    <name type="scientific">Spiroplasma ixodetis</name>
    <dbReference type="NCBI Taxonomy" id="2141"/>
    <lineage>
        <taxon>Bacteria</taxon>
        <taxon>Bacillati</taxon>
        <taxon>Mycoplasmatota</taxon>
        <taxon>Mollicutes</taxon>
        <taxon>Entomoplasmatales</taxon>
        <taxon>Spiroplasmataceae</taxon>
        <taxon>Spiroplasma</taxon>
    </lineage>
</organism>
<evidence type="ECO:0000313" key="2">
    <source>
        <dbReference type="Proteomes" id="UP001473424"/>
    </source>
</evidence>
<accession>A0ABN7BWC6</accession>
<evidence type="ECO:0000313" key="1">
    <source>
        <dbReference type="EMBL" id="BET39050.1"/>
    </source>
</evidence>
<protein>
    <recommendedName>
        <fullName evidence="3">CopG family transcriptional regulator</fullName>
    </recommendedName>
</protein>
<sequence>MVAAPKKKPEDLMIKQIIIHLRFTEKDYEKLKEICEEKNMKINGFIRSLIKNAIKKNRKSDYIAK</sequence>
<dbReference type="RefSeq" id="WP_353305928.1">
    <property type="nucleotide sequence ID" value="NZ_AP028955.1"/>
</dbReference>
<gene>
    <name evidence="1" type="ORF">SAP269_16390</name>
</gene>
<dbReference type="Proteomes" id="UP001473424">
    <property type="component" value="Chromosome"/>
</dbReference>
<keyword evidence="2" id="KW-1185">Reference proteome</keyword>
<dbReference type="EMBL" id="AP028955">
    <property type="protein sequence ID" value="BET39050.1"/>
    <property type="molecule type" value="Genomic_DNA"/>
</dbReference>
<name>A0ABN7BWC6_9MOLU</name>
<proteinExistence type="predicted"/>
<reference evidence="2" key="1">
    <citation type="journal article" date="2024" name="FEMS Microbiol. Lett.">
        <title>Genomic insights into Spiroplasma endosymbionts that induce male-killing and protective phenotypes in the pea aphid.</title>
        <authorList>
            <person name="Arai H."/>
            <person name="Legeai F."/>
            <person name="Kageyama D."/>
            <person name="Sugio A."/>
            <person name="Simon J.C."/>
        </authorList>
    </citation>
    <scope>NUCLEOTIDE SEQUENCE [LARGE SCALE GENOMIC DNA]</scope>
    <source>
        <strain evidence="2">sAp269</strain>
    </source>
</reference>